<comment type="cofactor">
    <cofactor evidence="1">
        <name>pyridoxal 5'-phosphate</name>
        <dbReference type="ChEBI" id="CHEBI:597326"/>
    </cofactor>
</comment>
<comment type="subunit">
    <text evidence="3">Homotetramer.</text>
</comment>
<evidence type="ECO:0000256" key="1">
    <source>
        <dbReference type="ARBA" id="ARBA00001933"/>
    </source>
</evidence>
<dbReference type="InterPro" id="IPR001597">
    <property type="entry name" value="ArAA_b-elim_lyase/Thr_aldolase"/>
</dbReference>
<dbReference type="RefSeq" id="WP_121051160.1">
    <property type="nucleotide sequence ID" value="NZ_AP018711.1"/>
</dbReference>
<dbReference type="KEGG" id="smic:SmB9_05010"/>
<name>A0AAD1D323_SPHMI</name>
<sequence>MYFVSDNAAAACPEVIEAVLAANTGVVGTYDGDALTQRLDGVFGDFFGHACRVFVVGSGTAANCLGLAAMVPPWGAIVCSREAHIQVDEAGAPAFFSGGASLILAEGAAAKLTVDAVRAAVAGMRGDVHQVQPCVLSMTQATEYGCVYTPDEVAALGEEAKRRGWRLHMDGARFANALVHLGCAPADITWRAGVDMMSFGFIKNGGMSAEAIVVFDPALAGTLPHRNKRAGQMPSKGRYAAAQLLAMIETGAWERNAGAANAAAARLAVAAGDRLLHPVEANELFLRASPEDSAALRAKGFEFYDWAPGEIRLVTAWDTPEAHVQALAAALSEL</sequence>
<dbReference type="AlphaFoldDB" id="A0AAD1D323"/>
<dbReference type="Proteomes" id="UP000275727">
    <property type="component" value="Chromosome"/>
</dbReference>
<accession>A0AAD1D323</accession>
<keyword evidence="4" id="KW-0663">Pyridoxal phosphate</keyword>
<dbReference type="Gene3D" id="3.40.640.10">
    <property type="entry name" value="Type I PLP-dependent aspartate aminotransferase-like (Major domain)"/>
    <property type="match status" value="1"/>
</dbReference>
<evidence type="ECO:0000313" key="7">
    <source>
        <dbReference type="EMBL" id="RKS89087.1"/>
    </source>
</evidence>
<reference evidence="6 8" key="1">
    <citation type="submission" date="2018-06" db="EMBL/GenBank/DDBJ databases">
        <title>Complete Genome Sequence of the Microcystin-Degrading Bacterium Sphingosinicella microcystinivorans Strain B-9.</title>
        <authorList>
            <person name="Jin H."/>
            <person name="Nishizawa T."/>
            <person name="Guo Y."/>
            <person name="Nishizawa A."/>
            <person name="Park H."/>
            <person name="Kato H."/>
            <person name="Tsuji K."/>
            <person name="Harada K."/>
        </authorList>
    </citation>
    <scope>NUCLEOTIDE SEQUENCE [LARGE SCALE GENOMIC DNA]</scope>
    <source>
        <strain evidence="6 8">B9</strain>
    </source>
</reference>
<protein>
    <submittedName>
        <fullName evidence="6">L-threonine aldolase</fullName>
    </submittedName>
</protein>
<dbReference type="EMBL" id="AP018711">
    <property type="protein sequence ID" value="BBE32843.1"/>
    <property type="molecule type" value="Genomic_DNA"/>
</dbReference>
<comment type="similarity">
    <text evidence="2">Belongs to the threonine aldolase family.</text>
</comment>
<evidence type="ECO:0000256" key="3">
    <source>
        <dbReference type="ARBA" id="ARBA00011881"/>
    </source>
</evidence>
<evidence type="ECO:0000313" key="9">
    <source>
        <dbReference type="Proteomes" id="UP000276029"/>
    </source>
</evidence>
<dbReference type="PANTHER" id="PTHR48097">
    <property type="entry name" value="L-THREONINE ALDOLASE-RELATED"/>
    <property type="match status" value="1"/>
</dbReference>
<dbReference type="Pfam" id="PF01212">
    <property type="entry name" value="Beta_elim_lyase"/>
    <property type="match status" value="1"/>
</dbReference>
<keyword evidence="9" id="KW-1185">Reference proteome</keyword>
<evidence type="ECO:0000256" key="4">
    <source>
        <dbReference type="ARBA" id="ARBA00022898"/>
    </source>
</evidence>
<organism evidence="6 8">
    <name type="scientific">Sphingosinicella microcystinivorans</name>
    <dbReference type="NCBI Taxonomy" id="335406"/>
    <lineage>
        <taxon>Bacteria</taxon>
        <taxon>Pseudomonadati</taxon>
        <taxon>Pseudomonadota</taxon>
        <taxon>Alphaproteobacteria</taxon>
        <taxon>Sphingomonadales</taxon>
        <taxon>Sphingosinicellaceae</taxon>
        <taxon>Sphingosinicella</taxon>
    </lineage>
</organism>
<dbReference type="PANTHER" id="PTHR48097:SF5">
    <property type="entry name" value="LOW SPECIFICITY L-THREONINE ALDOLASE"/>
    <property type="match status" value="1"/>
</dbReference>
<evidence type="ECO:0000313" key="6">
    <source>
        <dbReference type="EMBL" id="BBE32843.1"/>
    </source>
</evidence>
<proteinExistence type="inferred from homology"/>
<dbReference type="InterPro" id="IPR015424">
    <property type="entry name" value="PyrdxlP-dep_Trfase"/>
</dbReference>
<evidence type="ECO:0000313" key="8">
    <source>
        <dbReference type="Proteomes" id="UP000275727"/>
    </source>
</evidence>
<gene>
    <name evidence="7" type="ORF">DFR51_2301</name>
    <name evidence="6" type="ORF">SmB9_05010</name>
</gene>
<dbReference type="GO" id="GO:0006520">
    <property type="term" value="P:amino acid metabolic process"/>
    <property type="evidence" value="ECO:0007669"/>
    <property type="project" value="InterPro"/>
</dbReference>
<dbReference type="InterPro" id="IPR015421">
    <property type="entry name" value="PyrdxlP-dep_Trfase_major"/>
</dbReference>
<dbReference type="GO" id="GO:0016829">
    <property type="term" value="F:lyase activity"/>
    <property type="evidence" value="ECO:0007669"/>
    <property type="project" value="InterPro"/>
</dbReference>
<evidence type="ECO:0000259" key="5">
    <source>
        <dbReference type="Pfam" id="PF01212"/>
    </source>
</evidence>
<dbReference type="EMBL" id="RBWX01000008">
    <property type="protein sequence ID" value="RKS89087.1"/>
    <property type="molecule type" value="Genomic_DNA"/>
</dbReference>
<feature type="domain" description="Aromatic amino acid beta-eliminating lyase/threonine aldolase" evidence="5">
    <location>
        <begin position="3"/>
        <end position="268"/>
    </location>
</feature>
<reference evidence="7 9" key="2">
    <citation type="submission" date="2018-10" db="EMBL/GenBank/DDBJ databases">
        <title>Genomic Encyclopedia of Type Strains, Phase IV (KMG-IV): sequencing the most valuable type-strain genomes for metagenomic binning, comparative biology and taxonomic classification.</title>
        <authorList>
            <person name="Goeker M."/>
        </authorList>
    </citation>
    <scope>NUCLEOTIDE SEQUENCE [LARGE SCALE GENOMIC DNA]</scope>
    <source>
        <strain evidence="7 9">DSM 19791</strain>
    </source>
</reference>
<dbReference type="InterPro" id="IPR015422">
    <property type="entry name" value="PyrdxlP-dep_Trfase_small"/>
</dbReference>
<dbReference type="Gene3D" id="3.90.1150.10">
    <property type="entry name" value="Aspartate Aminotransferase, domain 1"/>
    <property type="match status" value="1"/>
</dbReference>
<dbReference type="Proteomes" id="UP000276029">
    <property type="component" value="Unassembled WGS sequence"/>
</dbReference>
<dbReference type="SUPFAM" id="SSF53383">
    <property type="entry name" value="PLP-dependent transferases"/>
    <property type="match status" value="1"/>
</dbReference>
<evidence type="ECO:0000256" key="2">
    <source>
        <dbReference type="ARBA" id="ARBA00006966"/>
    </source>
</evidence>